<dbReference type="PANTHER" id="PTHR30572:SF4">
    <property type="entry name" value="ABC TRANSPORTER PERMEASE YTRF"/>
    <property type="match status" value="1"/>
</dbReference>
<organism evidence="10 11">
    <name type="scientific">Gloeobacter violaceus (strain ATCC 29082 / PCC 7421)</name>
    <dbReference type="NCBI Taxonomy" id="251221"/>
    <lineage>
        <taxon>Bacteria</taxon>
        <taxon>Bacillati</taxon>
        <taxon>Cyanobacteriota</taxon>
        <taxon>Cyanophyceae</taxon>
        <taxon>Gloeobacterales</taxon>
        <taxon>Gloeobacteraceae</taxon>
        <taxon>Gloeobacter</taxon>
    </lineage>
</organism>
<feature type="transmembrane region" description="Helical" evidence="7">
    <location>
        <begin position="372"/>
        <end position="391"/>
    </location>
</feature>
<gene>
    <name evidence="10" type="ordered locus">glr1271</name>
</gene>
<reference evidence="10 11" key="1">
    <citation type="journal article" date="2003" name="DNA Res.">
        <title>Complete genome structure of Gloeobacter violaceus PCC 7421, a cyanobacterium that lacks thylakoids.</title>
        <authorList>
            <person name="Nakamura Y."/>
            <person name="Kaneko T."/>
            <person name="Sato S."/>
            <person name="Mimuro M."/>
            <person name="Miyashita H."/>
            <person name="Tsuchiya T."/>
            <person name="Sasamoto S."/>
            <person name="Watanabe A."/>
            <person name="Kawashima K."/>
            <person name="Kishida Y."/>
            <person name="Kiyokawa C."/>
            <person name="Kohara M."/>
            <person name="Matsumoto M."/>
            <person name="Matsuno A."/>
            <person name="Nakazaki N."/>
            <person name="Shimpo S."/>
            <person name="Takeuchi C."/>
            <person name="Yamada M."/>
            <person name="Tabata S."/>
        </authorList>
    </citation>
    <scope>NUCLEOTIDE SEQUENCE [LARGE SCALE GENOMIC DNA]</scope>
    <source>
        <strain evidence="11">ATCC 29082 / PCC 7421</strain>
    </source>
</reference>
<feature type="transmembrane region" description="Helical" evidence="7">
    <location>
        <begin position="774"/>
        <end position="794"/>
    </location>
</feature>
<name>Q7NL55_GLOVI</name>
<comment type="subcellular location">
    <subcellularLocation>
        <location evidence="1">Cell membrane</location>
        <topology evidence="1">Multi-pass membrane protein</topology>
    </subcellularLocation>
</comment>
<evidence type="ECO:0000256" key="3">
    <source>
        <dbReference type="ARBA" id="ARBA00022692"/>
    </source>
</evidence>
<dbReference type="GO" id="GO:0022857">
    <property type="term" value="F:transmembrane transporter activity"/>
    <property type="evidence" value="ECO:0000318"/>
    <property type="project" value="GO_Central"/>
</dbReference>
<dbReference type="PANTHER" id="PTHR30572">
    <property type="entry name" value="MEMBRANE COMPONENT OF TRANSPORTER-RELATED"/>
    <property type="match status" value="1"/>
</dbReference>
<keyword evidence="2" id="KW-1003">Cell membrane</keyword>
<evidence type="ECO:0000256" key="1">
    <source>
        <dbReference type="ARBA" id="ARBA00004651"/>
    </source>
</evidence>
<dbReference type="RefSeq" id="WP_011141271.1">
    <property type="nucleotide sequence ID" value="NC_005125.1"/>
</dbReference>
<dbReference type="GO" id="GO:0005886">
    <property type="term" value="C:plasma membrane"/>
    <property type="evidence" value="ECO:0000318"/>
    <property type="project" value="GO_Central"/>
</dbReference>
<dbReference type="EMBL" id="BA000045">
    <property type="protein sequence ID" value="BAC89212.1"/>
    <property type="molecule type" value="Genomic_DNA"/>
</dbReference>
<accession>Q7NL55</accession>
<feature type="domain" description="ABC3 transporter permease C-terminal" evidence="8">
    <location>
        <begin position="376"/>
        <end position="491"/>
    </location>
</feature>
<evidence type="ECO:0000259" key="8">
    <source>
        <dbReference type="Pfam" id="PF02687"/>
    </source>
</evidence>
<keyword evidence="5 7" id="KW-0472">Membrane</keyword>
<evidence type="ECO:0000259" key="9">
    <source>
        <dbReference type="Pfam" id="PF12704"/>
    </source>
</evidence>
<feature type="transmembrane region" description="Helical" evidence="7">
    <location>
        <begin position="466"/>
        <end position="489"/>
    </location>
</feature>
<keyword evidence="11" id="KW-1185">Reference proteome</keyword>
<dbReference type="Proteomes" id="UP000000557">
    <property type="component" value="Chromosome"/>
</dbReference>
<feature type="transmembrane region" description="Helical" evidence="7">
    <location>
        <begin position="516"/>
        <end position="536"/>
    </location>
</feature>
<dbReference type="AlphaFoldDB" id="Q7NL55"/>
<feature type="domain" description="MacB-like periplasmic core" evidence="9">
    <location>
        <begin position="112"/>
        <end position="335"/>
    </location>
</feature>
<keyword evidence="3 7" id="KW-0812">Transmembrane</keyword>
<dbReference type="Pfam" id="PF02687">
    <property type="entry name" value="FtsX"/>
    <property type="match status" value="2"/>
</dbReference>
<feature type="domain" description="ABC3 transporter permease C-terminal" evidence="8">
    <location>
        <begin position="777"/>
        <end position="890"/>
    </location>
</feature>
<feature type="transmembrane region" description="Helical" evidence="7">
    <location>
        <begin position="111"/>
        <end position="137"/>
    </location>
</feature>
<dbReference type="Pfam" id="PF12704">
    <property type="entry name" value="MacB_PCD"/>
    <property type="match status" value="2"/>
</dbReference>
<dbReference type="InterPro" id="IPR025857">
    <property type="entry name" value="MacB_PCD"/>
</dbReference>
<feature type="transmembrane region" description="Helical" evidence="7">
    <location>
        <begin position="829"/>
        <end position="857"/>
    </location>
</feature>
<dbReference type="OrthoDB" id="5933722at2"/>
<feature type="transmembrane region" description="Helical" evidence="7">
    <location>
        <begin position="425"/>
        <end position="446"/>
    </location>
</feature>
<keyword evidence="4 7" id="KW-1133">Transmembrane helix</keyword>
<evidence type="ECO:0000313" key="11">
    <source>
        <dbReference type="Proteomes" id="UP000000557"/>
    </source>
</evidence>
<dbReference type="InParanoid" id="Q7NL55"/>
<dbReference type="KEGG" id="gvi:glr1271"/>
<evidence type="ECO:0000256" key="2">
    <source>
        <dbReference type="ARBA" id="ARBA00022475"/>
    </source>
</evidence>
<dbReference type="PhylomeDB" id="Q7NL55"/>
<evidence type="ECO:0000313" key="10">
    <source>
        <dbReference type="EMBL" id="BAC89212.1"/>
    </source>
</evidence>
<dbReference type="EnsemblBacteria" id="BAC89212">
    <property type="protein sequence ID" value="BAC89212"/>
    <property type="gene ID" value="BAC89212"/>
</dbReference>
<comment type="similarity">
    <text evidence="6">Belongs to the ABC-4 integral membrane protein family.</text>
</comment>
<dbReference type="NCBIfam" id="TIGR03434">
    <property type="entry name" value="ADOP"/>
    <property type="match status" value="1"/>
</dbReference>
<evidence type="ECO:0000256" key="6">
    <source>
        <dbReference type="ARBA" id="ARBA00038076"/>
    </source>
</evidence>
<sequence length="897" mass="97034">MVRPSRSTRSPHKGSEEIQLEPLAARALQHLYRLLLVLYPAEFRREYGEAQVQMFLDSLHSEYRERGMPGAVRLSLEMMMDGIWAALAEQSSVLRQDVRYAWQMMRRSPGLTLAAIVTLALGIGANTAVFSVVHAILLRPFPFDQPERLVMIDSKLDGQEGYTVSYPDYLDYRAGSRGLAASALYVRIGQTLTEPGKAPEQLSALVSSASFLDVLGVKPALGRNFLPEEDIAGNRSIILGHALWQKRFGGDLAIVGKSLILDGRPHTVVGVMSEEFTFSRGEKLYTSLGSWITPGRDPRLGLSDPWDRNNHLGLVMVARLAPGVAPLQVEAELAARAAQLERQYPDSNRGVSAYITALEEFYQGEARPTLRILMGAVVFVLLIAVANVANLQIARAAARRREIAIRLALGAGRGRIVRQLLTENLVLATAGGLAGLLLAWAALPWMTNLLSGTMFRADRVSIDPMVLLFTFAIALGSGVLFGLVPAWTASRSRLAEVLKESGRATAGLGRRRLRGALIVAEVGLALVLLSGAGLMVQSFFNLRGVPLGFETDGVLTGSFVLPERHYPNGDAQRRFVRDLIEGVRALPGVRTAAVTVVAPLSRFQSQTKFKIFGRPLREEPMADYLGGSPDLFRALAIPLVAGRYFNELDKPASSQVIIINDVMAERYFAGRSPLGQKLSIEGYDGWLTIVGVVGSIRQNDLREQPHPQIYRPYAQDPWPYLSVLLKSDRDPQGLAGELRRTIQAIDPDQPVTSVRPLSAAVDDAVRRPLLTASLFAVFAVIALVNAAVGIYGVLSQAVTERTGEIGVRMALGATAGDITRMILRQGGTLVAIGLAVGLAASVALGGLLGSLVFGLSATDLPTLGAIALLLGSVALLACYLPAHRATRVDPMVALRHE</sequence>
<dbReference type="STRING" id="251221.gene:10758752"/>
<evidence type="ECO:0000256" key="7">
    <source>
        <dbReference type="SAM" id="Phobius"/>
    </source>
</evidence>
<feature type="domain" description="MacB-like periplasmic core" evidence="9">
    <location>
        <begin position="564"/>
        <end position="740"/>
    </location>
</feature>
<evidence type="ECO:0000256" key="4">
    <source>
        <dbReference type="ARBA" id="ARBA00022989"/>
    </source>
</evidence>
<reference evidence="10 11" key="2">
    <citation type="journal article" date="2003" name="DNA Res.">
        <title>Complete genome structure of Gloeobacter violaceus PCC 7421, a cyanobacterium that lacks thylakoids (supplement).</title>
        <authorList>
            <person name="Nakamura Y."/>
            <person name="Kaneko T."/>
            <person name="Sato S."/>
            <person name="Mimuro M."/>
            <person name="Miyashita H."/>
            <person name="Tsuchiya T."/>
            <person name="Sasamoto S."/>
            <person name="Watanabe A."/>
            <person name="Kawashima K."/>
            <person name="Kishida Y."/>
            <person name="Kiyokawa C."/>
            <person name="Kohara M."/>
            <person name="Matsumoto M."/>
            <person name="Matsuno A."/>
            <person name="Nakazaki N."/>
            <person name="Shimpo S."/>
            <person name="Takeuchi C."/>
            <person name="Yamada M."/>
            <person name="Tabata S."/>
        </authorList>
    </citation>
    <scope>NUCLEOTIDE SEQUENCE [LARGE SCALE GENOMIC DNA]</scope>
    <source>
        <strain evidence="11">ATCC 29082 / PCC 7421</strain>
    </source>
</reference>
<proteinExistence type="inferred from homology"/>
<dbReference type="InterPro" id="IPR003838">
    <property type="entry name" value="ABC3_permease_C"/>
</dbReference>
<dbReference type="HOGENOM" id="CLU_009433_1_0_3"/>
<dbReference type="InterPro" id="IPR050250">
    <property type="entry name" value="Macrolide_Exporter_MacB"/>
</dbReference>
<dbReference type="eggNOG" id="COG0577">
    <property type="taxonomic scope" value="Bacteria"/>
</dbReference>
<evidence type="ECO:0000256" key="5">
    <source>
        <dbReference type="ARBA" id="ARBA00023136"/>
    </source>
</evidence>
<dbReference type="InterPro" id="IPR017800">
    <property type="entry name" value="ADOP"/>
</dbReference>
<protein>
    <submittedName>
        <fullName evidence="10">Glr1271 protein</fullName>
    </submittedName>
</protein>
<feature type="transmembrane region" description="Helical" evidence="7">
    <location>
        <begin position="863"/>
        <end position="882"/>
    </location>
</feature>